<feature type="chain" id="PRO_5024843662" description="LysM domain-containing protein" evidence="4">
    <location>
        <begin position="21"/>
        <end position="384"/>
    </location>
</feature>
<protein>
    <recommendedName>
        <fullName evidence="5">LysM domain-containing protein</fullName>
    </recommendedName>
</protein>
<keyword evidence="1" id="KW-0147">Chitin-binding</keyword>
<feature type="compositionally biased region" description="Polar residues" evidence="3">
    <location>
        <begin position="354"/>
        <end position="363"/>
    </location>
</feature>
<sequence length="384" mass="41666">MAPFHLTLILLQVLLGTTTSTNTASTTWENFPSHPTFPGTARNCNKWYTAKKGDDCSTVERAFDISAEDFFRWNPDVSKDCLKNFWVDNSYCVGVGPNTITNAPTSTSTTTTTSIPTSTSISTSAASNSSTTNVTYTFNHPITTWNITEPPRETAWPPTKTQAGQSTSCIKWHEVRIGDTCDTITNRYSSWMTREELLEWNPGLKEDCKFPFVGYFVCVMIKPTGVRLSYPSEPVIIPEPSPYTGPPPICPDPNYTPTVFSPSPTQPGMATKCQAGTPAPRSCRNIASTKTSSMSGIPPWDQIARTSCPTTTTVFLPTASPLSQLQSAQPRLPLNPESPATAKGGTGEIPQRCAPTSRSSSAHSPRRNSKHGIPQSGNPVTESS</sequence>
<evidence type="ECO:0000313" key="6">
    <source>
        <dbReference type="EMBL" id="KAE8352805.1"/>
    </source>
</evidence>
<evidence type="ECO:0000256" key="2">
    <source>
        <dbReference type="ARBA" id="ARBA00023026"/>
    </source>
</evidence>
<feature type="domain" description="LysM" evidence="5">
    <location>
        <begin position="171"/>
        <end position="219"/>
    </location>
</feature>
<dbReference type="InterPro" id="IPR052210">
    <property type="entry name" value="LysM1-like"/>
</dbReference>
<dbReference type="PANTHER" id="PTHR34997:SF1">
    <property type="entry name" value="PEPTIDOGLYCAN-BINDING LYSIN DOMAIN"/>
    <property type="match status" value="1"/>
</dbReference>
<feature type="domain" description="LysM" evidence="5">
    <location>
        <begin position="46"/>
        <end position="93"/>
    </location>
</feature>
<accession>A0A5N6Z597</accession>
<reference evidence="7" key="1">
    <citation type="submission" date="2019-04" db="EMBL/GenBank/DDBJ databases">
        <title>Friends and foes A comparative genomics studyof 23 Aspergillus species from section Flavi.</title>
        <authorList>
            <consortium name="DOE Joint Genome Institute"/>
            <person name="Kjaerbolling I."/>
            <person name="Vesth T."/>
            <person name="Frisvad J.C."/>
            <person name="Nybo J.L."/>
            <person name="Theobald S."/>
            <person name="Kildgaard S."/>
            <person name="Isbrandt T."/>
            <person name="Kuo A."/>
            <person name="Sato A."/>
            <person name="Lyhne E.K."/>
            <person name="Kogle M.E."/>
            <person name="Wiebenga A."/>
            <person name="Kun R.S."/>
            <person name="Lubbers R.J."/>
            <person name="Makela M.R."/>
            <person name="Barry K."/>
            <person name="Chovatia M."/>
            <person name="Clum A."/>
            <person name="Daum C."/>
            <person name="Haridas S."/>
            <person name="He G."/>
            <person name="LaButti K."/>
            <person name="Lipzen A."/>
            <person name="Mondo S."/>
            <person name="Riley R."/>
            <person name="Salamov A."/>
            <person name="Simmons B.A."/>
            <person name="Magnuson J.K."/>
            <person name="Henrissat B."/>
            <person name="Mortensen U.H."/>
            <person name="Larsen T.O."/>
            <person name="Devries R.P."/>
            <person name="Grigoriev I.V."/>
            <person name="Machida M."/>
            <person name="Baker S.E."/>
            <person name="Andersen M.R."/>
        </authorList>
    </citation>
    <scope>NUCLEOTIDE SEQUENCE [LARGE SCALE GENOMIC DNA]</scope>
    <source>
        <strain evidence="7">CBS 553.77</strain>
    </source>
</reference>
<dbReference type="Pfam" id="PF01476">
    <property type="entry name" value="LysM"/>
    <property type="match status" value="2"/>
</dbReference>
<feature type="region of interest" description="Disordered" evidence="3">
    <location>
        <begin position="105"/>
        <end position="124"/>
    </location>
</feature>
<dbReference type="SUPFAM" id="SSF54106">
    <property type="entry name" value="LysM domain"/>
    <property type="match status" value="2"/>
</dbReference>
<evidence type="ECO:0000313" key="7">
    <source>
        <dbReference type="Proteomes" id="UP000327118"/>
    </source>
</evidence>
<evidence type="ECO:0000256" key="3">
    <source>
        <dbReference type="SAM" id="MobiDB-lite"/>
    </source>
</evidence>
<feature type="signal peptide" evidence="4">
    <location>
        <begin position="1"/>
        <end position="20"/>
    </location>
</feature>
<dbReference type="InterPro" id="IPR018392">
    <property type="entry name" value="LysM"/>
</dbReference>
<dbReference type="EMBL" id="ML739117">
    <property type="protein sequence ID" value="KAE8352805.1"/>
    <property type="molecule type" value="Genomic_DNA"/>
</dbReference>
<feature type="compositionally biased region" description="Polar residues" evidence="3">
    <location>
        <begin position="375"/>
        <end position="384"/>
    </location>
</feature>
<dbReference type="PANTHER" id="PTHR34997">
    <property type="entry name" value="AM15"/>
    <property type="match status" value="1"/>
</dbReference>
<gene>
    <name evidence="6" type="ORF">BDV28DRAFT_157525</name>
</gene>
<evidence type="ECO:0000256" key="1">
    <source>
        <dbReference type="ARBA" id="ARBA00022669"/>
    </source>
</evidence>
<feature type="region of interest" description="Disordered" evidence="3">
    <location>
        <begin position="326"/>
        <end position="384"/>
    </location>
</feature>
<dbReference type="Proteomes" id="UP000327118">
    <property type="component" value="Unassembled WGS sequence"/>
</dbReference>
<name>A0A5N6Z597_9EURO</name>
<dbReference type="GO" id="GO:0008061">
    <property type="term" value="F:chitin binding"/>
    <property type="evidence" value="ECO:0007669"/>
    <property type="project" value="UniProtKB-KW"/>
</dbReference>
<keyword evidence="4" id="KW-0732">Signal</keyword>
<proteinExistence type="predicted"/>
<keyword evidence="2" id="KW-0843">Virulence</keyword>
<dbReference type="PROSITE" id="PS51782">
    <property type="entry name" value="LYSM"/>
    <property type="match status" value="2"/>
</dbReference>
<dbReference type="OrthoDB" id="5985073at2759"/>
<evidence type="ECO:0000259" key="5">
    <source>
        <dbReference type="PROSITE" id="PS51782"/>
    </source>
</evidence>
<organism evidence="6 7">
    <name type="scientific">Aspergillus coremiiformis</name>
    <dbReference type="NCBI Taxonomy" id="138285"/>
    <lineage>
        <taxon>Eukaryota</taxon>
        <taxon>Fungi</taxon>
        <taxon>Dikarya</taxon>
        <taxon>Ascomycota</taxon>
        <taxon>Pezizomycotina</taxon>
        <taxon>Eurotiomycetes</taxon>
        <taxon>Eurotiomycetidae</taxon>
        <taxon>Eurotiales</taxon>
        <taxon>Aspergillaceae</taxon>
        <taxon>Aspergillus</taxon>
        <taxon>Aspergillus subgen. Circumdati</taxon>
    </lineage>
</organism>
<evidence type="ECO:0000256" key="4">
    <source>
        <dbReference type="SAM" id="SignalP"/>
    </source>
</evidence>
<dbReference type="CDD" id="cd00118">
    <property type="entry name" value="LysM"/>
    <property type="match status" value="1"/>
</dbReference>
<dbReference type="Gene3D" id="3.10.350.10">
    <property type="entry name" value="LysM domain"/>
    <property type="match status" value="2"/>
</dbReference>
<dbReference type="InterPro" id="IPR036779">
    <property type="entry name" value="LysM_dom_sf"/>
</dbReference>
<dbReference type="AlphaFoldDB" id="A0A5N6Z597"/>
<keyword evidence="7" id="KW-1185">Reference proteome</keyword>